<dbReference type="KEGG" id="cbak:DA792_21385"/>
<name>A0A2R4M8R4_9RHOB</name>
<dbReference type="EMBL" id="CP028476">
    <property type="protein sequence ID" value="AVW93595.1"/>
    <property type="molecule type" value="Genomic_DNA"/>
</dbReference>
<dbReference type="Proteomes" id="UP000241447">
    <property type="component" value="Plasmid pCBLh4d"/>
</dbReference>
<reference evidence="1 2" key="1">
    <citation type="submission" date="2018-03" db="EMBL/GenBank/DDBJ databases">
        <title>The Complete Genome of Celeribacter baekdonensis strain LH4, a Thiosulfate-Oxidizing Alphaproteobacterium Isolated from Gulf of Mexico Continental Slope Sediments.</title>
        <authorList>
            <person name="Flood B.E."/>
            <person name="Bailey J.V."/>
            <person name="Leprich D."/>
        </authorList>
    </citation>
    <scope>NUCLEOTIDE SEQUENCE [LARGE SCALE GENOMIC DNA]</scope>
    <source>
        <strain evidence="1 2">LH4</strain>
        <plasmid evidence="2">Plasmid pcblh4d</plasmid>
    </source>
</reference>
<proteinExistence type="predicted"/>
<evidence type="ECO:0000313" key="2">
    <source>
        <dbReference type="Proteomes" id="UP000241447"/>
    </source>
</evidence>
<gene>
    <name evidence="1" type="ORF">DA792_21385</name>
</gene>
<sequence>MFSIGFGLMGRRNPRPSNTPPPWSPTALSAFAWYDVSDLSTLFQDMGQTVPVTTDGDPVGMVLDKSGNGYHLTQSVALSRPIYRTDGASHWLNFDGSTQTLEHATLPVPATFSFVMAATVETFPSNFSALISMESAAGFQVDAGSKTNGFNFRFNGTALSSLRRQSSTGFEGPCTPIALL</sequence>
<geneLocation type="plasmid" evidence="2">
    <name>pcblh4d</name>
</geneLocation>
<evidence type="ECO:0000313" key="1">
    <source>
        <dbReference type="EMBL" id="AVW93595.1"/>
    </source>
</evidence>
<keyword evidence="1" id="KW-0614">Plasmid</keyword>
<dbReference type="AlphaFoldDB" id="A0A2R4M8R4"/>
<organism evidence="1 2">
    <name type="scientific">Celeribacter baekdonensis</name>
    <dbReference type="NCBI Taxonomy" id="875171"/>
    <lineage>
        <taxon>Bacteria</taxon>
        <taxon>Pseudomonadati</taxon>
        <taxon>Pseudomonadota</taxon>
        <taxon>Alphaproteobacteria</taxon>
        <taxon>Rhodobacterales</taxon>
        <taxon>Roseobacteraceae</taxon>
        <taxon>Celeribacter</taxon>
    </lineage>
</organism>
<protein>
    <submittedName>
        <fullName evidence="1">Uncharacterized protein</fullName>
    </submittedName>
</protein>
<accession>A0A2R4M8R4</accession>